<proteinExistence type="predicted"/>
<accession>A0ABQ8TFM0</accession>
<dbReference type="PANTHER" id="PTHR47326:SF1">
    <property type="entry name" value="HTH PSQ-TYPE DOMAIN-CONTAINING PROTEIN"/>
    <property type="match status" value="1"/>
</dbReference>
<sequence length="237" mass="27761">MVTYTTEQRVFIVETYLLKKSYERCLRKFCIRFPEAARPSKPYVFDLFKKWRETGSVLNKKRHYAKRAPTEERPDMRARIELSPSKSSRSLAQECGISQREVRRRFLTEFPEVRLPSREAVRKLVNKLRETGSILDKKRRVKRRVLTEEKVGEVGERLEHSPQKSLLRIAQETAISMTSAWRATKLLKLKPHMRIKKKEKRNGPANKRKGAAENDTSTEIGKEVDENETEFVADQAQ</sequence>
<gene>
    <name evidence="3" type="ORF">ANN_07213</name>
</gene>
<organism evidence="3 4">
    <name type="scientific">Periplaneta americana</name>
    <name type="common">American cockroach</name>
    <name type="synonym">Blatta americana</name>
    <dbReference type="NCBI Taxonomy" id="6978"/>
    <lineage>
        <taxon>Eukaryota</taxon>
        <taxon>Metazoa</taxon>
        <taxon>Ecdysozoa</taxon>
        <taxon>Arthropoda</taxon>
        <taxon>Hexapoda</taxon>
        <taxon>Insecta</taxon>
        <taxon>Pterygota</taxon>
        <taxon>Neoptera</taxon>
        <taxon>Polyneoptera</taxon>
        <taxon>Dictyoptera</taxon>
        <taxon>Blattodea</taxon>
        <taxon>Blattoidea</taxon>
        <taxon>Blattidae</taxon>
        <taxon>Blattinae</taxon>
        <taxon>Periplaneta</taxon>
    </lineage>
</organism>
<dbReference type="InterPro" id="IPR032135">
    <property type="entry name" value="DUF4817"/>
</dbReference>
<feature type="domain" description="DUF4817" evidence="2">
    <location>
        <begin position="94"/>
        <end position="134"/>
    </location>
</feature>
<dbReference type="Pfam" id="PF16087">
    <property type="entry name" value="DUF4817"/>
    <property type="match status" value="2"/>
</dbReference>
<dbReference type="EMBL" id="JAJSOF020000011">
    <property type="protein sequence ID" value="KAJ4445408.1"/>
    <property type="molecule type" value="Genomic_DNA"/>
</dbReference>
<evidence type="ECO:0000313" key="3">
    <source>
        <dbReference type="EMBL" id="KAJ4445408.1"/>
    </source>
</evidence>
<evidence type="ECO:0000256" key="1">
    <source>
        <dbReference type="SAM" id="MobiDB-lite"/>
    </source>
</evidence>
<feature type="domain" description="DUF4817" evidence="2">
    <location>
        <begin position="5"/>
        <end position="57"/>
    </location>
</feature>
<evidence type="ECO:0000313" key="4">
    <source>
        <dbReference type="Proteomes" id="UP001148838"/>
    </source>
</evidence>
<name>A0ABQ8TFM0_PERAM</name>
<comment type="caution">
    <text evidence="3">The sequence shown here is derived from an EMBL/GenBank/DDBJ whole genome shotgun (WGS) entry which is preliminary data.</text>
</comment>
<dbReference type="PANTHER" id="PTHR47326">
    <property type="entry name" value="TRANSPOSABLE ELEMENT TC3 TRANSPOSASE-LIKE PROTEIN"/>
    <property type="match status" value="1"/>
</dbReference>
<reference evidence="3 4" key="1">
    <citation type="journal article" date="2022" name="Allergy">
        <title>Genome assembly and annotation of Periplaneta americana reveal a comprehensive cockroach allergen profile.</title>
        <authorList>
            <person name="Wang L."/>
            <person name="Xiong Q."/>
            <person name="Saelim N."/>
            <person name="Wang L."/>
            <person name="Nong W."/>
            <person name="Wan A.T."/>
            <person name="Shi M."/>
            <person name="Liu X."/>
            <person name="Cao Q."/>
            <person name="Hui J.H.L."/>
            <person name="Sookrung N."/>
            <person name="Leung T.F."/>
            <person name="Tungtrongchitr A."/>
            <person name="Tsui S.K.W."/>
        </authorList>
    </citation>
    <scope>NUCLEOTIDE SEQUENCE [LARGE SCALE GENOMIC DNA]</scope>
    <source>
        <strain evidence="3">PWHHKU_190912</strain>
    </source>
</reference>
<evidence type="ECO:0000259" key="2">
    <source>
        <dbReference type="Pfam" id="PF16087"/>
    </source>
</evidence>
<protein>
    <recommendedName>
        <fullName evidence="2">DUF4817 domain-containing protein</fullName>
    </recommendedName>
</protein>
<keyword evidence="4" id="KW-1185">Reference proteome</keyword>
<dbReference type="Proteomes" id="UP001148838">
    <property type="component" value="Unassembled WGS sequence"/>
</dbReference>
<feature type="region of interest" description="Disordered" evidence="1">
    <location>
        <begin position="192"/>
        <end position="237"/>
    </location>
</feature>
<feature type="non-terminal residue" evidence="3">
    <location>
        <position position="237"/>
    </location>
</feature>